<dbReference type="Proteomes" id="UP000011087">
    <property type="component" value="Unassembled WGS sequence"/>
</dbReference>
<dbReference type="OMA" id="TAHFVWR"/>
<dbReference type="GO" id="GO:0008270">
    <property type="term" value="F:zinc ion binding"/>
    <property type="evidence" value="ECO:0007669"/>
    <property type="project" value="TreeGrafter"/>
</dbReference>
<sequence length="160" mass="17990">MIALSISAETENVARIRVPEDHTFFLRLRCTTCHEETPNAVGVSRDDVVEGIRGASVNLKYKCKGCGREHDITVQPYDEKEAWTEGGKEWQRIAAFECRGMDPYEYEIRDGYLVEAADGSKFDDVDLSDDWMEVDGKGNPVSISNVKARLEGAKAEKKKK</sequence>
<dbReference type="EMBL" id="JH992998">
    <property type="protein sequence ID" value="EKX45718.1"/>
    <property type="molecule type" value="Genomic_DNA"/>
</dbReference>
<evidence type="ECO:0008006" key="7">
    <source>
        <dbReference type="Google" id="ProtNLM"/>
    </source>
</evidence>
<reference evidence="6" key="2">
    <citation type="submission" date="2012-11" db="EMBL/GenBank/DDBJ databases">
        <authorList>
            <person name="Kuo A."/>
            <person name="Curtis B.A."/>
            <person name="Tanifuji G."/>
            <person name="Burki F."/>
            <person name="Gruber A."/>
            <person name="Irimia M."/>
            <person name="Maruyama S."/>
            <person name="Arias M.C."/>
            <person name="Ball S.G."/>
            <person name="Gile G.H."/>
            <person name="Hirakawa Y."/>
            <person name="Hopkins J.F."/>
            <person name="Rensing S.A."/>
            <person name="Schmutz J."/>
            <person name="Symeonidi A."/>
            <person name="Elias M."/>
            <person name="Eveleigh R.J."/>
            <person name="Herman E.K."/>
            <person name="Klute M.J."/>
            <person name="Nakayama T."/>
            <person name="Obornik M."/>
            <person name="Reyes-Prieto A."/>
            <person name="Armbrust E.V."/>
            <person name="Aves S.J."/>
            <person name="Beiko R.G."/>
            <person name="Coutinho P."/>
            <person name="Dacks J.B."/>
            <person name="Durnford D.G."/>
            <person name="Fast N.M."/>
            <person name="Green B.R."/>
            <person name="Grisdale C."/>
            <person name="Hempe F."/>
            <person name="Henrissat B."/>
            <person name="Hoppner M.P."/>
            <person name="Ishida K.-I."/>
            <person name="Kim E."/>
            <person name="Koreny L."/>
            <person name="Kroth P.G."/>
            <person name="Liu Y."/>
            <person name="Malik S.-B."/>
            <person name="Maier U.G."/>
            <person name="McRose D."/>
            <person name="Mock T."/>
            <person name="Neilson J.A."/>
            <person name="Onodera N.T."/>
            <person name="Poole A.M."/>
            <person name="Pritham E.J."/>
            <person name="Richards T.A."/>
            <person name="Rocap G."/>
            <person name="Roy S.W."/>
            <person name="Sarai C."/>
            <person name="Schaack S."/>
            <person name="Shirato S."/>
            <person name="Slamovits C.H."/>
            <person name="Spencer D.F."/>
            <person name="Suzuki S."/>
            <person name="Worden A.Z."/>
            <person name="Zauner S."/>
            <person name="Barry K."/>
            <person name="Bell C."/>
            <person name="Bharti A.K."/>
            <person name="Crow J.A."/>
            <person name="Grimwood J."/>
            <person name="Kramer R."/>
            <person name="Lindquist E."/>
            <person name="Lucas S."/>
            <person name="Salamov A."/>
            <person name="McFadden G.I."/>
            <person name="Lane C.E."/>
            <person name="Keeling P.J."/>
            <person name="Gray M.W."/>
            <person name="Grigoriev I.V."/>
            <person name="Archibald J.M."/>
        </authorList>
    </citation>
    <scope>NUCLEOTIDE SEQUENCE</scope>
    <source>
        <strain evidence="6">CCMP2712</strain>
    </source>
</reference>
<evidence type="ECO:0000313" key="6">
    <source>
        <dbReference type="Proteomes" id="UP000011087"/>
    </source>
</evidence>
<dbReference type="PANTHER" id="PTHR12857:SF0">
    <property type="entry name" value="CXXC MOTIF CONTAINING ZINC BINDING PROTEIN"/>
    <property type="match status" value="1"/>
</dbReference>
<dbReference type="InterPro" id="IPR008584">
    <property type="entry name" value="CXXC_Zn-binding_euk"/>
</dbReference>
<evidence type="ECO:0000256" key="2">
    <source>
        <dbReference type="ARBA" id="ARBA00022723"/>
    </source>
</evidence>
<evidence type="ECO:0000313" key="5">
    <source>
        <dbReference type="EnsemblProtists" id="EKX45718"/>
    </source>
</evidence>
<dbReference type="EnsemblProtists" id="EKX45718">
    <property type="protein sequence ID" value="EKX45718"/>
    <property type="gene ID" value="GUITHDRAFT_108592"/>
</dbReference>
<dbReference type="KEGG" id="gtt:GUITHDRAFT_108592"/>
<keyword evidence="6" id="KW-1185">Reference proteome</keyword>
<dbReference type="OrthoDB" id="10248838at2759"/>
<dbReference type="PANTHER" id="PTHR12857">
    <property type="entry name" value="CXXC MOTIF CONTAINING ZINC BINDING PROTEIN"/>
    <property type="match status" value="1"/>
</dbReference>
<reference evidence="5" key="3">
    <citation type="submission" date="2015-06" db="UniProtKB">
        <authorList>
            <consortium name="EnsemblProtists"/>
        </authorList>
    </citation>
    <scope>IDENTIFICATION</scope>
</reference>
<dbReference type="HOGENOM" id="CLU_114688_1_0_1"/>
<keyword evidence="2" id="KW-0479">Metal-binding</keyword>
<keyword evidence="3" id="KW-0862">Zinc</keyword>
<dbReference type="PaxDb" id="55529-EKX45718"/>
<name>L1JB01_GUITC</name>
<dbReference type="GeneID" id="17302385"/>
<accession>L1JB01</accession>
<dbReference type="eggNOG" id="KOG1296">
    <property type="taxonomic scope" value="Eukaryota"/>
</dbReference>
<reference evidence="4 6" key="1">
    <citation type="journal article" date="2012" name="Nature">
        <title>Algal genomes reveal evolutionary mosaicism and the fate of nucleomorphs.</title>
        <authorList>
            <consortium name="DOE Joint Genome Institute"/>
            <person name="Curtis B.A."/>
            <person name="Tanifuji G."/>
            <person name="Burki F."/>
            <person name="Gruber A."/>
            <person name="Irimia M."/>
            <person name="Maruyama S."/>
            <person name="Arias M.C."/>
            <person name="Ball S.G."/>
            <person name="Gile G.H."/>
            <person name="Hirakawa Y."/>
            <person name="Hopkins J.F."/>
            <person name="Kuo A."/>
            <person name="Rensing S.A."/>
            <person name="Schmutz J."/>
            <person name="Symeonidi A."/>
            <person name="Elias M."/>
            <person name="Eveleigh R.J."/>
            <person name="Herman E.K."/>
            <person name="Klute M.J."/>
            <person name="Nakayama T."/>
            <person name="Obornik M."/>
            <person name="Reyes-Prieto A."/>
            <person name="Armbrust E.V."/>
            <person name="Aves S.J."/>
            <person name="Beiko R.G."/>
            <person name="Coutinho P."/>
            <person name="Dacks J.B."/>
            <person name="Durnford D.G."/>
            <person name="Fast N.M."/>
            <person name="Green B.R."/>
            <person name="Grisdale C.J."/>
            <person name="Hempel F."/>
            <person name="Henrissat B."/>
            <person name="Hoppner M.P."/>
            <person name="Ishida K."/>
            <person name="Kim E."/>
            <person name="Koreny L."/>
            <person name="Kroth P.G."/>
            <person name="Liu Y."/>
            <person name="Malik S.B."/>
            <person name="Maier U.G."/>
            <person name="McRose D."/>
            <person name="Mock T."/>
            <person name="Neilson J.A."/>
            <person name="Onodera N.T."/>
            <person name="Poole A.M."/>
            <person name="Pritham E.J."/>
            <person name="Richards T.A."/>
            <person name="Rocap G."/>
            <person name="Roy S.W."/>
            <person name="Sarai C."/>
            <person name="Schaack S."/>
            <person name="Shirato S."/>
            <person name="Slamovits C.H."/>
            <person name="Spencer D.F."/>
            <person name="Suzuki S."/>
            <person name="Worden A.Z."/>
            <person name="Zauner S."/>
            <person name="Barry K."/>
            <person name="Bell C."/>
            <person name="Bharti A.K."/>
            <person name="Crow J.A."/>
            <person name="Grimwood J."/>
            <person name="Kramer R."/>
            <person name="Lindquist E."/>
            <person name="Lucas S."/>
            <person name="Salamov A."/>
            <person name="McFadden G.I."/>
            <person name="Lane C.E."/>
            <person name="Keeling P.J."/>
            <person name="Gray M.W."/>
            <person name="Grigoriev I.V."/>
            <person name="Archibald J.M."/>
        </authorList>
    </citation>
    <scope>NUCLEOTIDE SEQUENCE</scope>
    <source>
        <strain evidence="4 6">CCMP2712</strain>
    </source>
</reference>
<evidence type="ECO:0000256" key="1">
    <source>
        <dbReference type="ARBA" id="ARBA00007818"/>
    </source>
</evidence>
<dbReference type="AlphaFoldDB" id="L1JB01"/>
<dbReference type="SUPFAM" id="SSF141678">
    <property type="entry name" value="MAL13P1.257-like"/>
    <property type="match status" value="1"/>
</dbReference>
<evidence type="ECO:0000256" key="3">
    <source>
        <dbReference type="ARBA" id="ARBA00022833"/>
    </source>
</evidence>
<evidence type="ECO:0000313" key="4">
    <source>
        <dbReference type="EMBL" id="EKX45718.1"/>
    </source>
</evidence>
<proteinExistence type="inferred from homology"/>
<gene>
    <name evidence="4" type="ORF">GUITHDRAFT_108592</name>
</gene>
<dbReference type="Pfam" id="PF05907">
    <property type="entry name" value="CXXC_Zn-b_euk"/>
    <property type="match status" value="1"/>
</dbReference>
<protein>
    <recommendedName>
        <fullName evidence="7">DUF866-domain-containing protein</fullName>
    </recommendedName>
</protein>
<organism evidence="4">
    <name type="scientific">Guillardia theta (strain CCMP2712)</name>
    <name type="common">Cryptophyte</name>
    <dbReference type="NCBI Taxonomy" id="905079"/>
    <lineage>
        <taxon>Eukaryota</taxon>
        <taxon>Cryptophyceae</taxon>
        <taxon>Pyrenomonadales</taxon>
        <taxon>Geminigeraceae</taxon>
        <taxon>Guillardia</taxon>
    </lineage>
</organism>
<comment type="similarity">
    <text evidence="1">Belongs to the UPF0587 family.</text>
</comment>
<dbReference type="RefSeq" id="XP_005832698.1">
    <property type="nucleotide sequence ID" value="XM_005832641.1"/>
</dbReference>